<reference evidence="1" key="2">
    <citation type="submission" date="2004-02" db="EMBL/GenBank/DDBJ databases">
        <authorList>
            <consortium name="Genoscope"/>
            <consortium name="Whitehead Institute Centre for Genome Research"/>
        </authorList>
    </citation>
    <scope>NUCLEOTIDE SEQUENCE</scope>
</reference>
<gene>
    <name evidence="1" type="ORF">GSTENG00030374001</name>
</gene>
<evidence type="ECO:0000313" key="1">
    <source>
        <dbReference type="EMBL" id="CAG09174.1"/>
    </source>
</evidence>
<dbReference type="AlphaFoldDB" id="Q4RR08"/>
<sequence>MPLPVPEVPASQRLALDCRTLLDHRVGKGKQQSPLCLLSSPS</sequence>
<proteinExistence type="predicted"/>
<comment type="caution">
    <text evidence="1">The sequence shown here is derived from an EMBL/GenBank/DDBJ whole genome shotgun (WGS) entry which is preliminary data.</text>
</comment>
<reference evidence="1" key="1">
    <citation type="journal article" date="2004" name="Nature">
        <title>Genome duplication in the teleost fish Tetraodon nigroviridis reveals the early vertebrate proto-karyotype.</title>
        <authorList>
            <person name="Jaillon O."/>
            <person name="Aury J.-M."/>
            <person name="Brunet F."/>
            <person name="Petit J.-L."/>
            <person name="Stange-Thomann N."/>
            <person name="Mauceli E."/>
            <person name="Bouneau L."/>
            <person name="Fischer C."/>
            <person name="Ozouf-Costaz C."/>
            <person name="Bernot A."/>
            <person name="Nicaud S."/>
            <person name="Jaffe D."/>
            <person name="Fisher S."/>
            <person name="Lutfalla G."/>
            <person name="Dossat C."/>
            <person name="Segurens B."/>
            <person name="Dasilva C."/>
            <person name="Salanoubat M."/>
            <person name="Levy M."/>
            <person name="Boudet N."/>
            <person name="Castellano S."/>
            <person name="Anthouard V."/>
            <person name="Jubin C."/>
            <person name="Castelli V."/>
            <person name="Katinka M."/>
            <person name="Vacherie B."/>
            <person name="Biemont C."/>
            <person name="Skalli Z."/>
            <person name="Cattolico L."/>
            <person name="Poulain J."/>
            <person name="De Berardinis V."/>
            <person name="Cruaud C."/>
            <person name="Duprat S."/>
            <person name="Brottier P."/>
            <person name="Coutanceau J.-P."/>
            <person name="Gouzy J."/>
            <person name="Parra G."/>
            <person name="Lardier G."/>
            <person name="Chapple C."/>
            <person name="McKernan K.J."/>
            <person name="McEwan P."/>
            <person name="Bosak S."/>
            <person name="Kellis M."/>
            <person name="Volff J.-N."/>
            <person name="Guigo R."/>
            <person name="Zody M.C."/>
            <person name="Mesirov J."/>
            <person name="Lindblad-Toh K."/>
            <person name="Birren B."/>
            <person name="Nusbaum C."/>
            <person name="Kahn D."/>
            <person name="Robinson-Rechavi M."/>
            <person name="Laudet V."/>
            <person name="Schachter V."/>
            <person name="Quetier F."/>
            <person name="Saurin W."/>
            <person name="Scarpelli C."/>
            <person name="Wincker P."/>
            <person name="Lander E.S."/>
            <person name="Weissenbach J."/>
            <person name="Roest Crollius H."/>
        </authorList>
    </citation>
    <scope>NUCLEOTIDE SEQUENCE [LARGE SCALE GENOMIC DNA]</scope>
</reference>
<dbReference type="EMBL" id="CAAE01015003">
    <property type="protein sequence ID" value="CAG09174.1"/>
    <property type="molecule type" value="Genomic_DNA"/>
</dbReference>
<accession>Q4RR08</accession>
<protein>
    <submittedName>
        <fullName evidence="1">(spotted green pufferfish) hypothetical protein</fullName>
    </submittedName>
</protein>
<name>Q4RR08_TETNG</name>
<dbReference type="KEGG" id="tng:GSTEN00030374G001"/>
<organism evidence="1">
    <name type="scientific">Tetraodon nigroviridis</name>
    <name type="common">Spotted green pufferfish</name>
    <name type="synonym">Chelonodon nigroviridis</name>
    <dbReference type="NCBI Taxonomy" id="99883"/>
    <lineage>
        <taxon>Eukaryota</taxon>
        <taxon>Metazoa</taxon>
        <taxon>Chordata</taxon>
        <taxon>Craniata</taxon>
        <taxon>Vertebrata</taxon>
        <taxon>Euteleostomi</taxon>
        <taxon>Actinopterygii</taxon>
        <taxon>Neopterygii</taxon>
        <taxon>Teleostei</taxon>
        <taxon>Neoteleostei</taxon>
        <taxon>Acanthomorphata</taxon>
        <taxon>Eupercaria</taxon>
        <taxon>Tetraodontiformes</taxon>
        <taxon>Tetradontoidea</taxon>
        <taxon>Tetraodontidae</taxon>
        <taxon>Tetraodon</taxon>
    </lineage>
</organism>